<evidence type="ECO:0000256" key="2">
    <source>
        <dbReference type="ARBA" id="ARBA00022448"/>
    </source>
</evidence>
<feature type="transmembrane region" description="Helical" evidence="10">
    <location>
        <begin position="158"/>
        <end position="178"/>
    </location>
</feature>
<comment type="caution">
    <text evidence="11">The sequence shown here is derived from an EMBL/GenBank/DDBJ whole genome shotgun (WGS) entry which is preliminary data.</text>
</comment>
<dbReference type="PIRSF" id="PIRSF006603">
    <property type="entry name" value="DinF"/>
    <property type="match status" value="1"/>
</dbReference>
<dbReference type="PANTHER" id="PTHR43298:SF2">
    <property type="entry name" value="FMN_FAD EXPORTER YEEO-RELATED"/>
    <property type="match status" value="1"/>
</dbReference>
<feature type="transmembrane region" description="Helical" evidence="10">
    <location>
        <begin position="84"/>
        <end position="108"/>
    </location>
</feature>
<gene>
    <name evidence="11" type="ORF">ACFODZ_12900</name>
</gene>
<name>A0ABV7JFV9_9GAMM</name>
<keyword evidence="5 10" id="KW-0812">Transmembrane</keyword>
<dbReference type="RefSeq" id="WP_077411768.1">
    <property type="nucleotide sequence ID" value="NZ_JBHRTS010000007.1"/>
</dbReference>
<dbReference type="InterPro" id="IPR050222">
    <property type="entry name" value="MATE_MdtK"/>
</dbReference>
<feature type="transmembrane region" description="Helical" evidence="10">
    <location>
        <begin position="190"/>
        <end position="209"/>
    </location>
</feature>
<evidence type="ECO:0000256" key="8">
    <source>
        <dbReference type="ARBA" id="ARBA00023136"/>
    </source>
</evidence>
<feature type="transmembrane region" description="Helical" evidence="10">
    <location>
        <begin position="42"/>
        <end position="63"/>
    </location>
</feature>
<keyword evidence="7" id="KW-0406">Ion transport</keyword>
<dbReference type="InterPro" id="IPR002528">
    <property type="entry name" value="MATE_fam"/>
</dbReference>
<feature type="transmembrane region" description="Helical" evidence="10">
    <location>
        <begin position="352"/>
        <end position="374"/>
    </location>
</feature>
<keyword evidence="6 10" id="KW-1133">Transmembrane helix</keyword>
<feature type="transmembrane region" description="Helical" evidence="10">
    <location>
        <begin position="241"/>
        <end position="259"/>
    </location>
</feature>
<reference evidence="12" key="1">
    <citation type="journal article" date="2019" name="Int. J. Syst. Evol. Microbiol.">
        <title>The Global Catalogue of Microorganisms (GCM) 10K type strain sequencing project: providing services to taxonomists for standard genome sequencing and annotation.</title>
        <authorList>
            <consortium name="The Broad Institute Genomics Platform"/>
            <consortium name="The Broad Institute Genome Sequencing Center for Infectious Disease"/>
            <person name="Wu L."/>
            <person name="Ma J."/>
        </authorList>
    </citation>
    <scope>NUCLEOTIDE SEQUENCE [LARGE SCALE GENOMIC DNA]</scope>
    <source>
        <strain evidence="12">KCTC 42953</strain>
    </source>
</reference>
<keyword evidence="2" id="KW-0813">Transport</keyword>
<dbReference type="InterPro" id="IPR048279">
    <property type="entry name" value="MdtK-like"/>
</dbReference>
<organism evidence="11 12">
    <name type="scientific">Marinicella sediminis</name>
    <dbReference type="NCBI Taxonomy" id="1792834"/>
    <lineage>
        <taxon>Bacteria</taxon>
        <taxon>Pseudomonadati</taxon>
        <taxon>Pseudomonadota</taxon>
        <taxon>Gammaproteobacteria</taxon>
        <taxon>Lysobacterales</taxon>
        <taxon>Marinicellaceae</taxon>
        <taxon>Marinicella</taxon>
    </lineage>
</organism>
<dbReference type="EMBL" id="JBHRTS010000007">
    <property type="protein sequence ID" value="MFC3195143.1"/>
    <property type="molecule type" value="Genomic_DNA"/>
</dbReference>
<accession>A0ABV7JFV9</accession>
<comment type="subcellular location">
    <subcellularLocation>
        <location evidence="1">Cell inner membrane</location>
        <topology evidence="1">Multi-pass membrane protein</topology>
    </subcellularLocation>
</comment>
<evidence type="ECO:0000256" key="6">
    <source>
        <dbReference type="ARBA" id="ARBA00022989"/>
    </source>
</evidence>
<dbReference type="PANTHER" id="PTHR43298">
    <property type="entry name" value="MULTIDRUG RESISTANCE PROTEIN NORM-RELATED"/>
    <property type="match status" value="1"/>
</dbReference>
<keyword evidence="12" id="KW-1185">Reference proteome</keyword>
<feature type="transmembrane region" description="Helical" evidence="10">
    <location>
        <begin position="386"/>
        <end position="406"/>
    </location>
</feature>
<dbReference type="NCBIfam" id="TIGR00797">
    <property type="entry name" value="matE"/>
    <property type="match status" value="1"/>
</dbReference>
<protein>
    <recommendedName>
        <fullName evidence="9">Multidrug-efflux transporter</fullName>
    </recommendedName>
</protein>
<evidence type="ECO:0000256" key="10">
    <source>
        <dbReference type="SAM" id="Phobius"/>
    </source>
</evidence>
<dbReference type="CDD" id="cd13133">
    <property type="entry name" value="MATE_like_7"/>
    <property type="match status" value="1"/>
</dbReference>
<evidence type="ECO:0000313" key="11">
    <source>
        <dbReference type="EMBL" id="MFC3195143.1"/>
    </source>
</evidence>
<sequence length="442" mass="48050">MLNNKRSKAILAVSLPIIGGMMSQNILNLVDTAMVGRLGAPALAAVGLGGFLNYMCVAFLLGLSAGVQAMVSRRIGEDKQAEAAYPLNAALLLILLAAIPMTLLLYVLSPYLIAWFNPDPLVMEQGTPYLQARFMGLISLAVHFSFRGYWSAIQMTKVYLKALLFAHTSNIIISYVLIFGKLGMPALGTFGAGLGTSISITLAVFYYFYCAWKHTRGYGFLESLPTKVTVKQMIKTSVPSSVQQFFFAAGFAALYWIIGQVGTAELAGANVIINIMLVGLLPAMGFGLGGATLVGQALGKKNIDAAHLWGWDTVKLGCLTAFVLMLPVWLFPDWVLGLFLPDQPAVIELTRLPLQLAALSLAVECIGIVLFNTINGAGDTTSTMKISFALQWLLFLPLAWLVGPYLGMGLTAIWIGQIMYRLIFTWAMVHMWQGRKWSTVEV</sequence>
<evidence type="ECO:0000256" key="1">
    <source>
        <dbReference type="ARBA" id="ARBA00004429"/>
    </source>
</evidence>
<evidence type="ECO:0000256" key="5">
    <source>
        <dbReference type="ARBA" id="ARBA00022692"/>
    </source>
</evidence>
<evidence type="ECO:0000256" key="7">
    <source>
        <dbReference type="ARBA" id="ARBA00023065"/>
    </source>
</evidence>
<keyword evidence="8 10" id="KW-0472">Membrane</keyword>
<evidence type="ECO:0000256" key="9">
    <source>
        <dbReference type="ARBA" id="ARBA00031636"/>
    </source>
</evidence>
<evidence type="ECO:0000256" key="3">
    <source>
        <dbReference type="ARBA" id="ARBA00022449"/>
    </source>
</evidence>
<feature type="transmembrane region" description="Helical" evidence="10">
    <location>
        <begin position="128"/>
        <end position="146"/>
    </location>
</feature>
<keyword evidence="4" id="KW-1003">Cell membrane</keyword>
<feature type="transmembrane region" description="Helical" evidence="10">
    <location>
        <begin position="271"/>
        <end position="294"/>
    </location>
</feature>
<proteinExistence type="predicted"/>
<dbReference type="Pfam" id="PF01554">
    <property type="entry name" value="MatE"/>
    <property type="match status" value="2"/>
</dbReference>
<feature type="transmembrane region" description="Helical" evidence="10">
    <location>
        <begin position="314"/>
        <end position="332"/>
    </location>
</feature>
<keyword evidence="3" id="KW-0050">Antiport</keyword>
<evidence type="ECO:0000313" key="12">
    <source>
        <dbReference type="Proteomes" id="UP001595533"/>
    </source>
</evidence>
<dbReference type="Proteomes" id="UP001595533">
    <property type="component" value="Unassembled WGS sequence"/>
</dbReference>
<evidence type="ECO:0000256" key="4">
    <source>
        <dbReference type="ARBA" id="ARBA00022475"/>
    </source>
</evidence>